<feature type="region of interest" description="Disordered" evidence="1">
    <location>
        <begin position="1"/>
        <end position="37"/>
    </location>
</feature>
<feature type="compositionally biased region" description="Basic and acidic residues" evidence="1">
    <location>
        <begin position="1"/>
        <end position="10"/>
    </location>
</feature>
<evidence type="ECO:0000256" key="1">
    <source>
        <dbReference type="SAM" id="MobiDB-lite"/>
    </source>
</evidence>
<organism evidence="2">
    <name type="scientific">Rhizophora mucronata</name>
    <name type="common">Asiatic mangrove</name>
    <dbReference type="NCBI Taxonomy" id="61149"/>
    <lineage>
        <taxon>Eukaryota</taxon>
        <taxon>Viridiplantae</taxon>
        <taxon>Streptophyta</taxon>
        <taxon>Embryophyta</taxon>
        <taxon>Tracheophyta</taxon>
        <taxon>Spermatophyta</taxon>
        <taxon>Magnoliopsida</taxon>
        <taxon>eudicotyledons</taxon>
        <taxon>Gunneridae</taxon>
        <taxon>Pentapetalae</taxon>
        <taxon>rosids</taxon>
        <taxon>fabids</taxon>
        <taxon>Malpighiales</taxon>
        <taxon>Rhizophoraceae</taxon>
        <taxon>Rhizophora</taxon>
    </lineage>
</organism>
<proteinExistence type="predicted"/>
<accession>A0A2P2NZW8</accession>
<dbReference type="EMBL" id="GGEC01067529">
    <property type="protein sequence ID" value="MBX48013.1"/>
    <property type="molecule type" value="Transcribed_RNA"/>
</dbReference>
<protein>
    <submittedName>
        <fullName evidence="2">Uncharacterized protein</fullName>
    </submittedName>
</protein>
<feature type="compositionally biased region" description="Polar residues" evidence="1">
    <location>
        <begin position="17"/>
        <end position="37"/>
    </location>
</feature>
<evidence type="ECO:0000313" key="2">
    <source>
        <dbReference type="EMBL" id="MBX48013.1"/>
    </source>
</evidence>
<sequence>MTNFGIEKKTLIWQEPGPSSNNISTKNSSRSPTKCTS</sequence>
<reference evidence="2" key="1">
    <citation type="submission" date="2018-02" db="EMBL/GenBank/DDBJ databases">
        <title>Rhizophora mucronata_Transcriptome.</title>
        <authorList>
            <person name="Meera S.P."/>
            <person name="Sreeshan A."/>
            <person name="Augustine A."/>
        </authorList>
    </citation>
    <scope>NUCLEOTIDE SEQUENCE</scope>
    <source>
        <tissue evidence="2">Leaf</tissue>
    </source>
</reference>
<name>A0A2P2NZW8_RHIMU</name>
<dbReference type="AlphaFoldDB" id="A0A2P2NZW8"/>